<comment type="caution">
    <text evidence="2">The sequence shown here is derived from an EMBL/GenBank/DDBJ whole genome shotgun (WGS) entry which is preliminary data.</text>
</comment>
<dbReference type="OrthoDB" id="8602936at2"/>
<dbReference type="Proteomes" id="UP000193303">
    <property type="component" value="Unassembled WGS sequence"/>
</dbReference>
<dbReference type="STRING" id="1931275.BV914_07920"/>
<reference evidence="3" key="1">
    <citation type="submission" date="2017-01" db="EMBL/GenBank/DDBJ databases">
        <authorList>
            <person name="Mah S.A."/>
            <person name="Swanson W.J."/>
            <person name="Moy G.W."/>
            <person name="Vacquier V.D."/>
        </authorList>
    </citation>
    <scope>NUCLEOTIDE SEQUENCE [LARGE SCALE GENOMIC DNA]</scope>
    <source>
        <strain evidence="3">124861</strain>
    </source>
</reference>
<sequence>MRHLALFAALAILAGCSWETYQTADGHTALRQKYETGTPVVYQDGTYSRNMRHNQFRPEQRAVTSQHNEHDIRGTHWQKPHMSSGSSEPVNGATPDTAQ</sequence>
<accession>A0A1X3DJ35</accession>
<dbReference type="AlphaFoldDB" id="A0A1X3DJ35"/>
<gene>
    <name evidence="2" type="ORF">BV912_04480</name>
</gene>
<evidence type="ECO:0000313" key="3">
    <source>
        <dbReference type="Proteomes" id="UP000193303"/>
    </source>
</evidence>
<feature type="region of interest" description="Disordered" evidence="1">
    <location>
        <begin position="50"/>
        <end position="99"/>
    </location>
</feature>
<dbReference type="EMBL" id="MTAB01000007">
    <property type="protein sequence ID" value="OSI23188.1"/>
    <property type="molecule type" value="Genomic_DNA"/>
</dbReference>
<proteinExistence type="predicted"/>
<name>A0A1X3DJ35_9NEIS</name>
<feature type="compositionally biased region" description="Polar residues" evidence="1">
    <location>
        <begin position="81"/>
        <end position="99"/>
    </location>
</feature>
<dbReference type="RefSeq" id="WP_085358699.1">
    <property type="nucleotide sequence ID" value="NZ_MTAB01000007.1"/>
</dbReference>
<organism evidence="2 3">
    <name type="scientific">Neisseria dumasiana</name>
    <dbReference type="NCBI Taxonomy" id="1931275"/>
    <lineage>
        <taxon>Bacteria</taxon>
        <taxon>Pseudomonadati</taxon>
        <taxon>Pseudomonadota</taxon>
        <taxon>Betaproteobacteria</taxon>
        <taxon>Neisseriales</taxon>
        <taxon>Neisseriaceae</taxon>
        <taxon>Neisseria</taxon>
    </lineage>
</organism>
<dbReference type="PROSITE" id="PS51257">
    <property type="entry name" value="PROKAR_LIPOPROTEIN"/>
    <property type="match status" value="1"/>
</dbReference>
<protein>
    <submittedName>
        <fullName evidence="2">Spore cortex protein</fullName>
    </submittedName>
</protein>
<evidence type="ECO:0000256" key="1">
    <source>
        <dbReference type="SAM" id="MobiDB-lite"/>
    </source>
</evidence>
<evidence type="ECO:0000313" key="2">
    <source>
        <dbReference type="EMBL" id="OSI23188.1"/>
    </source>
</evidence>